<feature type="transmembrane region" description="Helical" evidence="1">
    <location>
        <begin position="359"/>
        <end position="377"/>
    </location>
</feature>
<reference evidence="3" key="1">
    <citation type="submission" date="2011-05" db="EMBL/GenBank/DDBJ databases">
        <title>Complete sequence of Desulfotomaculum ruminis DSM 2154.</title>
        <authorList>
            <person name="Lucas S."/>
            <person name="Copeland A."/>
            <person name="Lapidus A."/>
            <person name="Cheng J.-F."/>
            <person name="Goodwin L."/>
            <person name="Pitluck S."/>
            <person name="Lu M."/>
            <person name="Detter J.C."/>
            <person name="Han C."/>
            <person name="Tapia R."/>
            <person name="Land M."/>
            <person name="Hauser L."/>
            <person name="Kyrpides N."/>
            <person name="Ivanova N."/>
            <person name="Mikhailova N."/>
            <person name="Pagani I."/>
            <person name="Stams A.J.M."/>
            <person name="Plugge C.M."/>
            <person name="Muyzer G."/>
            <person name="Kuever J."/>
            <person name="Parshina S.N."/>
            <person name="Ivanova A.E."/>
            <person name="Nazina T.N."/>
            <person name="Brambilla E."/>
            <person name="Spring S."/>
            <person name="Klenk H.-P."/>
            <person name="Woyke T."/>
        </authorList>
    </citation>
    <scope>NUCLEOTIDE SEQUENCE [LARGE SCALE GENOMIC DNA]</scope>
    <source>
        <strain evidence="3">ATCC 23193 / DSM 2154 / NCIB 8452 / DL</strain>
    </source>
</reference>
<dbReference type="RefSeq" id="WP_013842645.1">
    <property type="nucleotide sequence ID" value="NC_015589.1"/>
</dbReference>
<dbReference type="HOGENOM" id="CLU_018243_0_0_9"/>
<feature type="transmembrane region" description="Helical" evidence="1">
    <location>
        <begin position="386"/>
        <end position="405"/>
    </location>
</feature>
<keyword evidence="3" id="KW-1185">Reference proteome</keyword>
<evidence type="ECO:0000256" key="1">
    <source>
        <dbReference type="SAM" id="Phobius"/>
    </source>
</evidence>
<dbReference type="Gene3D" id="3.40.50.880">
    <property type="match status" value="1"/>
</dbReference>
<dbReference type="eggNOG" id="COG0318">
    <property type="taxonomic scope" value="Bacteria"/>
</dbReference>
<accession>F6DQJ5</accession>
<dbReference type="STRING" id="696281.Desru_2663"/>
<organism evidence="2 3">
    <name type="scientific">Desulforamulus ruminis (strain ATCC 23193 / DSM 2154 / NCIMB 8452 / DL)</name>
    <name type="common">Desulfotomaculum ruminis</name>
    <dbReference type="NCBI Taxonomy" id="696281"/>
    <lineage>
        <taxon>Bacteria</taxon>
        <taxon>Bacillati</taxon>
        <taxon>Bacillota</taxon>
        <taxon>Clostridia</taxon>
        <taxon>Eubacteriales</taxon>
        <taxon>Peptococcaceae</taxon>
        <taxon>Desulforamulus</taxon>
    </lineage>
</organism>
<evidence type="ECO:0000313" key="3">
    <source>
        <dbReference type="Proteomes" id="UP000009234"/>
    </source>
</evidence>
<reference evidence="2 3" key="2">
    <citation type="journal article" date="2012" name="Stand. Genomic Sci.">
        <title>Complete genome sequence of the sulfate-reducing firmicute Desulfotomaculum ruminis type strain (DL(T)).</title>
        <authorList>
            <person name="Spring S."/>
            <person name="Visser M."/>
            <person name="Lu M."/>
            <person name="Copeland A."/>
            <person name="Lapidus A."/>
            <person name="Lucas S."/>
            <person name="Cheng J.F."/>
            <person name="Han C."/>
            <person name="Tapia R."/>
            <person name="Goodwin L.A."/>
            <person name="Pitluck S."/>
            <person name="Ivanova N."/>
            <person name="Land M."/>
            <person name="Hauser L."/>
            <person name="Larimer F."/>
            <person name="Rohde M."/>
            <person name="Goker M."/>
            <person name="Detter J.C."/>
            <person name="Kyrpides N.C."/>
            <person name="Woyke T."/>
            <person name="Schaap P.J."/>
            <person name="Plugge C.M."/>
            <person name="Muyzer G."/>
            <person name="Kuever J."/>
            <person name="Pereira I.A."/>
            <person name="Parshina S.N."/>
            <person name="Bernier-Latmani R."/>
            <person name="Stams A.J."/>
            <person name="Klenk H.P."/>
        </authorList>
    </citation>
    <scope>NUCLEOTIDE SEQUENCE [LARGE SCALE GENOMIC DNA]</scope>
    <source>
        <strain evidence="3">ATCC 23193 / DSM 2154 / NCIB 8452 / DL</strain>
    </source>
</reference>
<dbReference type="AlphaFoldDB" id="F6DQJ5"/>
<keyword evidence="1" id="KW-0812">Transmembrane</keyword>
<dbReference type="Proteomes" id="UP000009234">
    <property type="component" value="Chromosome"/>
</dbReference>
<keyword evidence="1" id="KW-1133">Transmembrane helix</keyword>
<keyword evidence="1" id="KW-0472">Membrane</keyword>
<dbReference type="EMBL" id="CP002780">
    <property type="protein sequence ID" value="AEG60889.1"/>
    <property type="molecule type" value="Genomic_DNA"/>
</dbReference>
<sequence length="780" mass="85172">MEIKRHRGQPIHTPGLILLMMLLVTFLWPTVSVAEEKADRVKLTVQPGLSGLYKVGMPAGLEITINNQGQGFKGLLVIEPVNKRGQGSRAGMRFQKSVEIPRGSEITTNMTVSGDILNMETMVVLLVDGAPVTASPIQGTAVNGGLIALSLGEKPLRGGIAAWLDNTFAGQTTVKFLAPAHLPQDPLELGLADIIIVDDQALAGLTQSQIKLLKDWVYLGGMMILSGGAGSQDNGPFSDISPVKAVEQKVVSADLGGLQLVRGNLVVTTGELIRGDVLTKVNGDVVVASHNLGKGRVVYSGVALESLTSESAAIWPLVFDTNLINLREAQSLKQINNDVLGNAASYLPQLKTPPVPQVILAWAVYIVVVGPGLYYVLKRHDRRDWMWWLIPACAVATTVVVYLLSPAQRINAPISQTLAVVDIMDQDTAWVNATAAFVSPYGGTLNVQGAKGAMVWPSNNYANNQKAPVIHYDDKSAPRLSYPDVEYWSMRLARASAIKKDLGSIGGKLIFDDGFIKGKLENRSKLDLRDCRIVLGDRTLTIDKIPAGGTVEINQSLDQWRASLGPNDFRNEMVPPQIPGERDLYLRERQMLDSVLHSSIYGTEHSTALFLGWSDNSLGMFKILSDRQDVRDYNLLLMKQELEVELPPGKIVQLPPGMLQAKMVDSKGAYEQNPLGYTLFEGKLTLAVNLNRPFGDKSYRVVDMEFSPQQSGNLTVKIYDWQQTKWVEIPSAGQKIESDELQRFHSPFGECRILVEKNTGAGKTDRIILPAISVEGGMNP</sequence>
<proteinExistence type="predicted"/>
<protein>
    <submittedName>
        <fullName evidence="2">Uncharacterized protein</fullName>
    </submittedName>
</protein>
<evidence type="ECO:0000313" key="2">
    <source>
        <dbReference type="EMBL" id="AEG60889.1"/>
    </source>
</evidence>
<name>F6DQJ5_DESRL</name>
<dbReference type="InterPro" id="IPR029062">
    <property type="entry name" value="Class_I_gatase-like"/>
</dbReference>
<dbReference type="SUPFAM" id="SSF52317">
    <property type="entry name" value="Class I glutamine amidotransferase-like"/>
    <property type="match status" value="1"/>
</dbReference>
<dbReference type="OrthoDB" id="137965at2"/>
<gene>
    <name evidence="2" type="ordered locus">Desru_2663</name>
</gene>
<dbReference type="KEGG" id="dru:Desru_2663"/>